<comment type="caution">
    <text evidence="1">The sequence shown here is derived from an EMBL/GenBank/DDBJ whole genome shotgun (WGS) entry which is preliminary data.</text>
</comment>
<reference evidence="2" key="1">
    <citation type="journal article" date="2019" name="Int. J. Syst. Evol. Microbiol.">
        <title>The Global Catalogue of Microorganisms (GCM) 10K type strain sequencing project: providing services to taxonomists for standard genome sequencing and annotation.</title>
        <authorList>
            <consortium name="The Broad Institute Genomics Platform"/>
            <consortium name="The Broad Institute Genome Sequencing Center for Infectious Disease"/>
            <person name="Wu L."/>
            <person name="Ma J."/>
        </authorList>
    </citation>
    <scope>NUCLEOTIDE SEQUENCE [LARGE SCALE GENOMIC DNA]</scope>
    <source>
        <strain evidence="2">KACC 12597</strain>
    </source>
</reference>
<gene>
    <name evidence="1" type="ORF">ACFSJC_02760</name>
</gene>
<dbReference type="Proteomes" id="UP001597337">
    <property type="component" value="Unassembled WGS sequence"/>
</dbReference>
<accession>A0ABW4Y3L5</accession>
<proteinExistence type="predicted"/>
<keyword evidence="2" id="KW-1185">Reference proteome</keyword>
<evidence type="ECO:0000313" key="2">
    <source>
        <dbReference type="Proteomes" id="UP001597337"/>
    </source>
</evidence>
<evidence type="ECO:0000313" key="1">
    <source>
        <dbReference type="EMBL" id="MFD2110761.1"/>
    </source>
</evidence>
<protein>
    <recommendedName>
        <fullName evidence="3">DUF4384 domain-containing protein</fullName>
    </recommendedName>
</protein>
<sequence>MAARRNRCVTLDAEKVRSYARKLGIDSPQQLEILYRKRIRVPETMSVGIVRKAWNGECVDKEPARKLADCLGLNDFLPLLRTDPEVGPWGRLMADESLRASILKFVPAADTDLRLVRLESGSREEGLPRVSLKTAWFLLCSGRRDQELFLLIRSRTRFVQLAPLEGEPFVNRFEGSGLRYPAQGSLEFEASDGMGWRQFVALRAHRIPMPLRGPLTGYDLTLNELDQLALRVSMPVQGRPDLAVDTFEFVLDHFAA</sequence>
<evidence type="ECO:0008006" key="3">
    <source>
        <dbReference type="Google" id="ProtNLM"/>
    </source>
</evidence>
<dbReference type="RefSeq" id="WP_386022865.1">
    <property type="nucleotide sequence ID" value="NZ_JBHUHX010000004.1"/>
</dbReference>
<dbReference type="EMBL" id="JBHUHX010000004">
    <property type="protein sequence ID" value="MFD2110761.1"/>
    <property type="molecule type" value="Genomic_DNA"/>
</dbReference>
<name>A0ABW4Y3L5_9GAMM</name>
<organism evidence="1 2">
    <name type="scientific">Thiorhodococcus fuscus</name>
    <dbReference type="NCBI Taxonomy" id="527200"/>
    <lineage>
        <taxon>Bacteria</taxon>
        <taxon>Pseudomonadati</taxon>
        <taxon>Pseudomonadota</taxon>
        <taxon>Gammaproteobacteria</taxon>
        <taxon>Chromatiales</taxon>
        <taxon>Chromatiaceae</taxon>
        <taxon>Thiorhodococcus</taxon>
    </lineage>
</organism>